<dbReference type="PROSITE" id="PS50041">
    <property type="entry name" value="C_TYPE_LECTIN_2"/>
    <property type="match status" value="1"/>
</dbReference>
<dbReference type="SMART" id="SM00034">
    <property type="entry name" value="CLECT"/>
    <property type="match status" value="1"/>
</dbReference>
<dbReference type="AlphaFoldDB" id="A0A974DGB9"/>
<reference evidence="4" key="1">
    <citation type="journal article" date="2016" name="Nature">
        <title>Genome evolution in the allotetraploid frog Xenopus laevis.</title>
        <authorList>
            <person name="Session A.M."/>
            <person name="Uno Y."/>
            <person name="Kwon T."/>
            <person name="Chapman J.A."/>
            <person name="Toyoda A."/>
            <person name="Takahashi S."/>
            <person name="Fukui A."/>
            <person name="Hikosaka A."/>
            <person name="Suzuki A."/>
            <person name="Kondo M."/>
            <person name="van Heeringen S.J."/>
            <person name="Quigley I."/>
            <person name="Heinz S."/>
            <person name="Ogino H."/>
            <person name="Ochi H."/>
            <person name="Hellsten U."/>
            <person name="Lyons J.B."/>
            <person name="Simakov O."/>
            <person name="Putnam N."/>
            <person name="Stites J."/>
            <person name="Kuroki Y."/>
            <person name="Tanaka T."/>
            <person name="Michiue T."/>
            <person name="Watanabe M."/>
            <person name="Bogdanovic O."/>
            <person name="Lister R."/>
            <person name="Georgiou G."/>
            <person name="Paranjpe S.S."/>
            <person name="van Kruijsbergen I."/>
            <person name="Shu S."/>
            <person name="Carlson J."/>
            <person name="Kinoshita T."/>
            <person name="Ohta Y."/>
            <person name="Mawaribuchi S."/>
            <person name="Jenkins J."/>
            <person name="Grimwood J."/>
            <person name="Schmutz J."/>
            <person name="Mitros T."/>
            <person name="Mozaffari S.V."/>
            <person name="Suzuki Y."/>
            <person name="Haramoto Y."/>
            <person name="Yamamoto T.S."/>
            <person name="Takagi C."/>
            <person name="Heald R."/>
            <person name="Miller K."/>
            <person name="Haudenschild C."/>
            <person name="Kitzman J."/>
            <person name="Nakayama T."/>
            <person name="Izutsu Y."/>
            <person name="Robert J."/>
            <person name="Fortriede J."/>
            <person name="Burns K."/>
            <person name="Lotay V."/>
            <person name="Karimi K."/>
            <person name="Yasuoka Y."/>
            <person name="Dichmann D.S."/>
            <person name="Flajnik M.F."/>
            <person name="Houston D.W."/>
            <person name="Shendure J."/>
            <person name="DuPasquier L."/>
            <person name="Vize P.D."/>
            <person name="Zorn A.M."/>
            <person name="Ito M."/>
            <person name="Marcotte E.M."/>
            <person name="Wallingford J.B."/>
            <person name="Ito Y."/>
            <person name="Asashima M."/>
            <person name="Ueno N."/>
            <person name="Matsuda Y."/>
            <person name="Veenstra G.J."/>
            <person name="Fujiyama A."/>
            <person name="Harland R.M."/>
            <person name="Taira M."/>
            <person name="Rokhsar D.S."/>
        </authorList>
    </citation>
    <scope>NUCLEOTIDE SEQUENCE [LARGE SCALE GENOMIC DNA]</scope>
    <source>
        <strain evidence="4">J</strain>
    </source>
</reference>
<dbReference type="InterPro" id="IPR016187">
    <property type="entry name" value="CTDL_fold"/>
</dbReference>
<dbReference type="PROSITE" id="PS00615">
    <property type="entry name" value="C_TYPE_LECTIN_1"/>
    <property type="match status" value="1"/>
</dbReference>
<dbReference type="InterPro" id="IPR018378">
    <property type="entry name" value="C-type_lectin_CS"/>
</dbReference>
<evidence type="ECO:0000313" key="3">
    <source>
        <dbReference type="EMBL" id="OCT90366.1"/>
    </source>
</evidence>
<protein>
    <recommendedName>
        <fullName evidence="2">C-type lectin domain-containing protein</fullName>
    </recommendedName>
</protein>
<accession>A0A974DGB9</accession>
<keyword evidence="1" id="KW-1015">Disulfide bond</keyword>
<dbReference type="SUPFAM" id="SSF56436">
    <property type="entry name" value="C-type lectin-like"/>
    <property type="match status" value="1"/>
</dbReference>
<dbReference type="EMBL" id="CM004470">
    <property type="protein sequence ID" value="OCT90366.1"/>
    <property type="molecule type" value="Genomic_DNA"/>
</dbReference>
<evidence type="ECO:0000259" key="2">
    <source>
        <dbReference type="PROSITE" id="PS50041"/>
    </source>
</evidence>
<sequence>MLMTNCLLCFSYILILVLFVIILSIFASCDSDWHLIGKSCYYVSDNSSDCLKARALCKTKGSDLIVISDAFEQVIPISDTKGLGRFWIGLTDMNDEGMWEWVDGTSYTTSFKFWRVGEPNDACAHLWKNGEWNDLRCNIDNCNAICEKKL</sequence>
<proteinExistence type="predicted"/>
<name>A0A974DGB9_XENLA</name>
<dbReference type="InterPro" id="IPR001304">
    <property type="entry name" value="C-type_lectin-like"/>
</dbReference>
<organism evidence="3 4">
    <name type="scientific">Xenopus laevis</name>
    <name type="common">African clawed frog</name>
    <dbReference type="NCBI Taxonomy" id="8355"/>
    <lineage>
        <taxon>Eukaryota</taxon>
        <taxon>Metazoa</taxon>
        <taxon>Chordata</taxon>
        <taxon>Craniata</taxon>
        <taxon>Vertebrata</taxon>
        <taxon>Euteleostomi</taxon>
        <taxon>Amphibia</taxon>
        <taxon>Batrachia</taxon>
        <taxon>Anura</taxon>
        <taxon>Pipoidea</taxon>
        <taxon>Pipidae</taxon>
        <taxon>Xenopodinae</taxon>
        <taxon>Xenopus</taxon>
        <taxon>Xenopus</taxon>
    </lineage>
</organism>
<dbReference type="Gene3D" id="3.10.100.10">
    <property type="entry name" value="Mannose-Binding Protein A, subunit A"/>
    <property type="match status" value="1"/>
</dbReference>
<dbReference type="Pfam" id="PF00059">
    <property type="entry name" value="Lectin_C"/>
    <property type="match status" value="1"/>
</dbReference>
<dbReference type="InterPro" id="IPR016186">
    <property type="entry name" value="C-type_lectin-like/link_sf"/>
</dbReference>
<dbReference type="PANTHER" id="PTHR22803">
    <property type="entry name" value="MANNOSE, PHOSPHOLIPASE, LECTIN RECEPTOR RELATED"/>
    <property type="match status" value="1"/>
</dbReference>
<dbReference type="Proteomes" id="UP000694892">
    <property type="component" value="Chromosome 3L"/>
</dbReference>
<gene>
    <name evidence="3" type="ORF">XELAEV_18018978mg</name>
</gene>
<evidence type="ECO:0000313" key="4">
    <source>
        <dbReference type="Proteomes" id="UP000694892"/>
    </source>
</evidence>
<feature type="domain" description="C-type lectin" evidence="2">
    <location>
        <begin position="36"/>
        <end position="138"/>
    </location>
</feature>
<evidence type="ECO:0000256" key="1">
    <source>
        <dbReference type="ARBA" id="ARBA00023157"/>
    </source>
</evidence>
<dbReference type="OMA" id="KSHCEER"/>
<dbReference type="InterPro" id="IPR050111">
    <property type="entry name" value="C-type_lectin/snaclec_domain"/>
</dbReference>